<gene>
    <name evidence="3" type="ORF">C0Q70_00870</name>
</gene>
<dbReference type="GO" id="GO:0004252">
    <property type="term" value="F:serine-type endopeptidase activity"/>
    <property type="evidence" value="ECO:0007669"/>
    <property type="project" value="InterPro"/>
</dbReference>
<dbReference type="FunFam" id="2.40.10.10:FF:000068">
    <property type="entry name" value="transmembrane protease serine 2"/>
    <property type="match status" value="1"/>
</dbReference>
<comment type="caution">
    <text evidence="3">The sequence shown here is derived from an EMBL/GenBank/DDBJ whole genome shotgun (WGS) entry which is preliminary data.</text>
</comment>
<evidence type="ECO:0000313" key="4">
    <source>
        <dbReference type="Proteomes" id="UP000245119"/>
    </source>
</evidence>
<evidence type="ECO:0000313" key="3">
    <source>
        <dbReference type="EMBL" id="PVD38259.1"/>
    </source>
</evidence>
<evidence type="ECO:0000256" key="1">
    <source>
        <dbReference type="ARBA" id="ARBA00023157"/>
    </source>
</evidence>
<dbReference type="CDD" id="cd00190">
    <property type="entry name" value="Tryp_SPc"/>
    <property type="match status" value="1"/>
</dbReference>
<sequence length="182" mass="20172">MWKASQEGCGVPGIKFTRPQPRIAGGRPSETGNWPWMVSLSPKPMKGQHICGGTLIASNWILTSAHCLFAIPFLYGENKWLMRLGKLMQSGPLKEETEQDFNVSLIVVHPLYDFRVLMPTEALGKPSDHDLALVKLSGDVTVTPWVRPICLPSPQFKPQPGKLCVITGWGLINDPSEFTYVT</sequence>
<dbReference type="EMBL" id="PZQS01000001">
    <property type="protein sequence ID" value="PVD38259.1"/>
    <property type="molecule type" value="Genomic_DNA"/>
</dbReference>
<evidence type="ECO:0000259" key="2">
    <source>
        <dbReference type="PROSITE" id="PS50240"/>
    </source>
</evidence>
<dbReference type="SMART" id="SM00020">
    <property type="entry name" value="Tryp_SPc"/>
    <property type="match status" value="1"/>
</dbReference>
<dbReference type="InterPro" id="IPR009003">
    <property type="entry name" value="Peptidase_S1_PA"/>
</dbReference>
<dbReference type="Proteomes" id="UP000245119">
    <property type="component" value="Linkage Group LG1"/>
</dbReference>
<dbReference type="InterPro" id="IPR043504">
    <property type="entry name" value="Peptidase_S1_PA_chymotrypsin"/>
</dbReference>
<dbReference type="GO" id="GO:0006508">
    <property type="term" value="P:proteolysis"/>
    <property type="evidence" value="ECO:0007669"/>
    <property type="project" value="InterPro"/>
</dbReference>
<protein>
    <recommendedName>
        <fullName evidence="2">Peptidase S1 domain-containing protein</fullName>
    </recommendedName>
</protein>
<dbReference type="Gene3D" id="2.40.10.10">
    <property type="entry name" value="Trypsin-like serine proteases"/>
    <property type="match status" value="1"/>
</dbReference>
<dbReference type="PANTHER" id="PTHR24253">
    <property type="entry name" value="TRANSMEMBRANE PROTEASE SERINE"/>
    <property type="match status" value="1"/>
</dbReference>
<dbReference type="AlphaFoldDB" id="A0A2T7PXX2"/>
<proteinExistence type="predicted"/>
<dbReference type="InterPro" id="IPR001254">
    <property type="entry name" value="Trypsin_dom"/>
</dbReference>
<dbReference type="SUPFAM" id="SSF50494">
    <property type="entry name" value="Trypsin-like serine proteases"/>
    <property type="match status" value="1"/>
</dbReference>
<dbReference type="PANTHER" id="PTHR24253:SF153">
    <property type="entry name" value="SERINE PROTEASE HEPSIN"/>
    <property type="match status" value="1"/>
</dbReference>
<keyword evidence="4" id="KW-1185">Reference proteome</keyword>
<dbReference type="InterPro" id="IPR001314">
    <property type="entry name" value="Peptidase_S1A"/>
</dbReference>
<feature type="domain" description="Peptidase S1" evidence="2">
    <location>
        <begin position="23"/>
        <end position="182"/>
    </location>
</feature>
<keyword evidence="1" id="KW-1015">Disulfide bond</keyword>
<reference evidence="3 4" key="1">
    <citation type="submission" date="2018-04" db="EMBL/GenBank/DDBJ databases">
        <title>The genome of golden apple snail Pomacea canaliculata provides insight into stress tolerance and invasive adaptation.</title>
        <authorList>
            <person name="Liu C."/>
            <person name="Liu B."/>
            <person name="Ren Y."/>
            <person name="Zhang Y."/>
            <person name="Wang H."/>
            <person name="Li S."/>
            <person name="Jiang F."/>
            <person name="Yin L."/>
            <person name="Zhang G."/>
            <person name="Qian W."/>
            <person name="Fan W."/>
        </authorList>
    </citation>
    <scope>NUCLEOTIDE SEQUENCE [LARGE SCALE GENOMIC DNA]</scope>
    <source>
        <strain evidence="3">SZHN2017</strain>
        <tissue evidence="3">Muscle</tissue>
    </source>
</reference>
<dbReference type="Pfam" id="PF00089">
    <property type="entry name" value="Trypsin"/>
    <property type="match status" value="1"/>
</dbReference>
<organism evidence="3 4">
    <name type="scientific">Pomacea canaliculata</name>
    <name type="common">Golden apple snail</name>
    <dbReference type="NCBI Taxonomy" id="400727"/>
    <lineage>
        <taxon>Eukaryota</taxon>
        <taxon>Metazoa</taxon>
        <taxon>Spiralia</taxon>
        <taxon>Lophotrochozoa</taxon>
        <taxon>Mollusca</taxon>
        <taxon>Gastropoda</taxon>
        <taxon>Caenogastropoda</taxon>
        <taxon>Architaenioglossa</taxon>
        <taxon>Ampullarioidea</taxon>
        <taxon>Ampullariidae</taxon>
        <taxon>Pomacea</taxon>
    </lineage>
</organism>
<dbReference type="STRING" id="400727.A0A2T7PXX2"/>
<dbReference type="PRINTS" id="PR00722">
    <property type="entry name" value="CHYMOTRYPSIN"/>
</dbReference>
<name>A0A2T7PXX2_POMCA</name>
<dbReference type="OrthoDB" id="6339452at2759"/>
<accession>A0A2T7PXX2</accession>
<dbReference type="PROSITE" id="PS50240">
    <property type="entry name" value="TRYPSIN_DOM"/>
    <property type="match status" value="1"/>
</dbReference>